<keyword evidence="1" id="KW-0472">Membrane</keyword>
<evidence type="ECO:0000256" key="1">
    <source>
        <dbReference type="SAM" id="Phobius"/>
    </source>
</evidence>
<proteinExistence type="predicted"/>
<organism evidence="2">
    <name type="scientific">Wolbachia endosymbiont of Oeneis ivallda</name>
    <dbReference type="NCBI Taxonomy" id="3171168"/>
    <lineage>
        <taxon>Bacteria</taxon>
        <taxon>Pseudomonadati</taxon>
        <taxon>Pseudomonadota</taxon>
        <taxon>Alphaproteobacteria</taxon>
        <taxon>Rickettsiales</taxon>
        <taxon>Anaplasmataceae</taxon>
        <taxon>Wolbachieae</taxon>
        <taxon>Wolbachia</taxon>
    </lineage>
</organism>
<dbReference type="EMBL" id="CP158587">
    <property type="protein sequence ID" value="XCA34288.1"/>
    <property type="molecule type" value="Genomic_DNA"/>
</dbReference>
<accession>A0AAU7YKP4</accession>
<dbReference type="AlphaFoldDB" id="A0AAU7YKP4"/>
<evidence type="ECO:0000313" key="2">
    <source>
        <dbReference type="EMBL" id="XCA34288.1"/>
    </source>
</evidence>
<gene>
    <name evidence="2" type="ORF">ABS861_02510</name>
</gene>
<reference evidence="2" key="1">
    <citation type="submission" date="2024-06" db="EMBL/GenBank/DDBJ databases">
        <title>Genome assembly of the Oeneis chryxus ivallda.</title>
        <authorList>
            <person name="MacDonald Z."/>
            <person name="Shaffer H.B."/>
            <person name="Gillespie T."/>
            <person name="Marimuthu M.P.A."/>
            <person name="Nguyen O."/>
            <person name="Fairbairn C.W."/>
            <person name="Seligmann W.E."/>
            <person name="Escalona M."/>
            <person name="Miller C."/>
            <person name="Toffelmier E."/>
        </authorList>
    </citation>
    <scope>NUCLEOTIDE SEQUENCE</scope>
    <source>
        <strain evidence="2">CCGP_102_HBS-TG_Oc004</strain>
    </source>
</reference>
<sequence length="277" mass="30572">MTEGFQVAPFQQLYKRFRDKGDNEDISELLGTVSKEDFLTIFSETNENTQESIIGTYEATRVDYLKEVLNRAKELVLLKEVVRAKILSSKNQNKVKSISLIEYITDPSRQYPSEVLNNILEVIEKKEEFFDSLKKGELEEIKGAIEREIKNEKCAQRKENLKRLITSIRDLIENRVKTESSTDKINPNVENKLFSPTSKAIVAGAICSVIAGLAVGGGLFAAGVALQMLTLIGIAVAAAVLTGLVAGGITYTISKPSNELKDAITQQEVCPESKVAV</sequence>
<name>A0AAU7YKP4_9RICK</name>
<feature type="transmembrane region" description="Helical" evidence="1">
    <location>
        <begin position="228"/>
        <end position="251"/>
    </location>
</feature>
<keyword evidence="1" id="KW-0812">Transmembrane</keyword>
<keyword evidence="1" id="KW-1133">Transmembrane helix</keyword>
<feature type="transmembrane region" description="Helical" evidence="1">
    <location>
        <begin position="200"/>
        <end position="222"/>
    </location>
</feature>
<protein>
    <submittedName>
        <fullName evidence="2">Uncharacterized protein</fullName>
    </submittedName>
</protein>